<protein>
    <submittedName>
        <fullName evidence="3">Jg5234 protein</fullName>
    </submittedName>
</protein>
<sequence>MSSDYGSRVCAGHPSRRENEFKKPAHALNGRVHHRTYPYNKSEGLSSTGATAHRPPPLRLPNGVQSQEMKSLPTPLSVIAATPRKELENKFIFNHFTNRVGLYCVVAVACTGFLARVCIKKEDAIKWKNPSHL</sequence>
<name>A0A8S4RCE9_9NEOP</name>
<keyword evidence="4" id="KW-1185">Reference proteome</keyword>
<reference evidence="3" key="1">
    <citation type="submission" date="2022-03" db="EMBL/GenBank/DDBJ databases">
        <authorList>
            <person name="Lindestad O."/>
        </authorList>
    </citation>
    <scope>NUCLEOTIDE SEQUENCE</scope>
</reference>
<gene>
    <name evidence="3" type="primary">jg5234</name>
    <name evidence="3" type="ORF">PAEG_LOCUS12196</name>
</gene>
<dbReference type="Proteomes" id="UP000838756">
    <property type="component" value="Unassembled WGS sequence"/>
</dbReference>
<keyword evidence="2" id="KW-1133">Transmembrane helix</keyword>
<dbReference type="AlphaFoldDB" id="A0A8S4RCE9"/>
<dbReference type="OrthoDB" id="6382204at2759"/>
<comment type="caution">
    <text evidence="3">The sequence shown here is derived from an EMBL/GenBank/DDBJ whole genome shotgun (WGS) entry which is preliminary data.</text>
</comment>
<feature type="region of interest" description="Disordered" evidence="1">
    <location>
        <begin position="1"/>
        <end position="68"/>
    </location>
</feature>
<keyword evidence="2" id="KW-0472">Membrane</keyword>
<evidence type="ECO:0000313" key="4">
    <source>
        <dbReference type="Proteomes" id="UP000838756"/>
    </source>
</evidence>
<proteinExistence type="predicted"/>
<evidence type="ECO:0000313" key="3">
    <source>
        <dbReference type="EMBL" id="CAH2234356.1"/>
    </source>
</evidence>
<keyword evidence="2" id="KW-0812">Transmembrane</keyword>
<dbReference type="EMBL" id="CAKXAJ010025055">
    <property type="protein sequence ID" value="CAH2234356.1"/>
    <property type="molecule type" value="Genomic_DNA"/>
</dbReference>
<accession>A0A8S4RCE9</accession>
<organism evidence="3 4">
    <name type="scientific">Pararge aegeria aegeria</name>
    <dbReference type="NCBI Taxonomy" id="348720"/>
    <lineage>
        <taxon>Eukaryota</taxon>
        <taxon>Metazoa</taxon>
        <taxon>Ecdysozoa</taxon>
        <taxon>Arthropoda</taxon>
        <taxon>Hexapoda</taxon>
        <taxon>Insecta</taxon>
        <taxon>Pterygota</taxon>
        <taxon>Neoptera</taxon>
        <taxon>Endopterygota</taxon>
        <taxon>Lepidoptera</taxon>
        <taxon>Glossata</taxon>
        <taxon>Ditrysia</taxon>
        <taxon>Papilionoidea</taxon>
        <taxon>Nymphalidae</taxon>
        <taxon>Satyrinae</taxon>
        <taxon>Satyrini</taxon>
        <taxon>Parargina</taxon>
        <taxon>Pararge</taxon>
    </lineage>
</organism>
<feature type="transmembrane region" description="Helical" evidence="2">
    <location>
        <begin position="100"/>
        <end position="119"/>
    </location>
</feature>
<evidence type="ECO:0000256" key="2">
    <source>
        <dbReference type="SAM" id="Phobius"/>
    </source>
</evidence>
<evidence type="ECO:0000256" key="1">
    <source>
        <dbReference type="SAM" id="MobiDB-lite"/>
    </source>
</evidence>